<dbReference type="Proteomes" id="UP000554482">
    <property type="component" value="Unassembled WGS sequence"/>
</dbReference>
<dbReference type="AlphaFoldDB" id="A0A7J6UUN3"/>
<sequence length="60" mass="6747">MLFIADKALEKNQLSSEINLNPKYEIQITCSTLSMLFIADKALDKNQLSSEKNLNEVESA</sequence>
<proteinExistence type="predicted"/>
<dbReference type="EMBL" id="JABWDY010043112">
    <property type="protein sequence ID" value="KAF5176178.1"/>
    <property type="molecule type" value="Genomic_DNA"/>
</dbReference>
<protein>
    <submittedName>
        <fullName evidence="1">Uncharacterized protein</fullName>
    </submittedName>
</protein>
<evidence type="ECO:0000313" key="1">
    <source>
        <dbReference type="EMBL" id="KAF5176178.1"/>
    </source>
</evidence>
<accession>A0A7J6UUN3</accession>
<organism evidence="1 2">
    <name type="scientific">Thalictrum thalictroides</name>
    <name type="common">Rue-anemone</name>
    <name type="synonym">Anemone thalictroides</name>
    <dbReference type="NCBI Taxonomy" id="46969"/>
    <lineage>
        <taxon>Eukaryota</taxon>
        <taxon>Viridiplantae</taxon>
        <taxon>Streptophyta</taxon>
        <taxon>Embryophyta</taxon>
        <taxon>Tracheophyta</taxon>
        <taxon>Spermatophyta</taxon>
        <taxon>Magnoliopsida</taxon>
        <taxon>Ranunculales</taxon>
        <taxon>Ranunculaceae</taxon>
        <taxon>Thalictroideae</taxon>
        <taxon>Thalictrum</taxon>
    </lineage>
</organism>
<keyword evidence="2" id="KW-1185">Reference proteome</keyword>
<name>A0A7J6UUN3_THATH</name>
<comment type="caution">
    <text evidence="1">The sequence shown here is derived from an EMBL/GenBank/DDBJ whole genome shotgun (WGS) entry which is preliminary data.</text>
</comment>
<evidence type="ECO:0000313" key="2">
    <source>
        <dbReference type="Proteomes" id="UP000554482"/>
    </source>
</evidence>
<gene>
    <name evidence="1" type="ORF">FRX31_034235</name>
</gene>
<reference evidence="1 2" key="1">
    <citation type="submission" date="2020-06" db="EMBL/GenBank/DDBJ databases">
        <title>Transcriptomic and genomic resources for Thalictrum thalictroides and T. hernandezii: Facilitating candidate gene discovery in an emerging model plant lineage.</title>
        <authorList>
            <person name="Arias T."/>
            <person name="Riano-Pachon D.M."/>
            <person name="Di Stilio V.S."/>
        </authorList>
    </citation>
    <scope>NUCLEOTIDE SEQUENCE [LARGE SCALE GENOMIC DNA]</scope>
    <source>
        <strain evidence="2">cv. WT478/WT964</strain>
        <tissue evidence="1">Leaves</tissue>
    </source>
</reference>